<proteinExistence type="predicted"/>
<protein>
    <submittedName>
        <fullName evidence="2">Galactose oxidase</fullName>
    </submittedName>
</protein>
<name>A0A8H4AY53_GIGMA</name>
<keyword evidence="1" id="KW-0472">Membrane</keyword>
<keyword evidence="3" id="KW-1185">Reference proteome</keyword>
<organism evidence="2 3">
    <name type="scientific">Gigaspora margarita</name>
    <dbReference type="NCBI Taxonomy" id="4874"/>
    <lineage>
        <taxon>Eukaryota</taxon>
        <taxon>Fungi</taxon>
        <taxon>Fungi incertae sedis</taxon>
        <taxon>Mucoromycota</taxon>
        <taxon>Glomeromycotina</taxon>
        <taxon>Glomeromycetes</taxon>
        <taxon>Diversisporales</taxon>
        <taxon>Gigasporaceae</taxon>
        <taxon>Gigaspora</taxon>
    </lineage>
</organism>
<feature type="transmembrane region" description="Helical" evidence="1">
    <location>
        <begin position="6"/>
        <end position="23"/>
    </location>
</feature>
<gene>
    <name evidence="2" type="ORF">F8M41_003815</name>
</gene>
<keyword evidence="1" id="KW-0812">Transmembrane</keyword>
<dbReference type="AlphaFoldDB" id="A0A8H4AY53"/>
<sequence>MSYFNFYIFTFFLNFIFIFANFIPASRFGHTPVLVDKKLYISGEYGLCYWKDFFYLDVSQHFTIAELQWNDLTFTGPILNIGASMCSGGSNNDLIFTFGGGLITTHSLIDMIKVNNSELMTQMGEINPQEEVKLHALNLAMDRLQF</sequence>
<dbReference type="InterPro" id="IPR011043">
    <property type="entry name" value="Gal_Oxase/kelch_b-propeller"/>
</dbReference>
<dbReference type="EMBL" id="WTPW01000135">
    <property type="protein sequence ID" value="KAF0543539.1"/>
    <property type="molecule type" value="Genomic_DNA"/>
</dbReference>
<accession>A0A8H4AY53</accession>
<keyword evidence="1" id="KW-1133">Transmembrane helix</keyword>
<comment type="caution">
    <text evidence="2">The sequence shown here is derived from an EMBL/GenBank/DDBJ whole genome shotgun (WGS) entry which is preliminary data.</text>
</comment>
<dbReference type="Proteomes" id="UP000439903">
    <property type="component" value="Unassembled WGS sequence"/>
</dbReference>
<evidence type="ECO:0000313" key="2">
    <source>
        <dbReference type="EMBL" id="KAF0543539.1"/>
    </source>
</evidence>
<reference evidence="2 3" key="1">
    <citation type="journal article" date="2019" name="Environ. Microbiol.">
        <title>At the nexus of three kingdoms: the genome of the mycorrhizal fungus Gigaspora margarita provides insights into plant, endobacterial and fungal interactions.</title>
        <authorList>
            <person name="Venice F."/>
            <person name="Ghignone S."/>
            <person name="Salvioli di Fossalunga A."/>
            <person name="Amselem J."/>
            <person name="Novero M."/>
            <person name="Xianan X."/>
            <person name="Sedzielewska Toro K."/>
            <person name="Morin E."/>
            <person name="Lipzen A."/>
            <person name="Grigoriev I.V."/>
            <person name="Henrissat B."/>
            <person name="Martin F.M."/>
            <person name="Bonfante P."/>
        </authorList>
    </citation>
    <scope>NUCLEOTIDE SEQUENCE [LARGE SCALE GENOMIC DNA]</scope>
    <source>
        <strain evidence="2 3">BEG34</strain>
    </source>
</reference>
<evidence type="ECO:0000256" key="1">
    <source>
        <dbReference type="SAM" id="Phobius"/>
    </source>
</evidence>
<evidence type="ECO:0000313" key="3">
    <source>
        <dbReference type="Proteomes" id="UP000439903"/>
    </source>
</evidence>
<dbReference type="SUPFAM" id="SSF50965">
    <property type="entry name" value="Galactose oxidase, central domain"/>
    <property type="match status" value="1"/>
</dbReference>
<dbReference type="OrthoDB" id="2446102at2759"/>